<evidence type="ECO:0000313" key="11">
    <source>
        <dbReference type="Proteomes" id="UP001626550"/>
    </source>
</evidence>
<dbReference type="SUPFAM" id="SSF51735">
    <property type="entry name" value="NAD(P)-binding Rossmann-fold domains"/>
    <property type="match status" value="1"/>
</dbReference>
<evidence type="ECO:0000256" key="4">
    <source>
        <dbReference type="ARBA" id="ARBA00012371"/>
    </source>
</evidence>
<keyword evidence="7" id="KW-0413">Isomerase</keyword>
<dbReference type="AlphaFoldDB" id="A0ABD2PUV8"/>
<keyword evidence="6" id="KW-0560">Oxidoreductase</keyword>
<feature type="domain" description="NAD-dependent epimerase/dehydratase" evidence="9">
    <location>
        <begin position="11"/>
        <end position="238"/>
    </location>
</feature>
<dbReference type="PANTHER" id="PTHR43238">
    <property type="entry name" value="GDP-L-FUCOSE SYNTHASE"/>
    <property type="match status" value="1"/>
</dbReference>
<evidence type="ECO:0000256" key="3">
    <source>
        <dbReference type="ARBA" id="ARBA00005959"/>
    </source>
</evidence>
<dbReference type="CDD" id="cd05239">
    <property type="entry name" value="GDP_FS_SDR_e"/>
    <property type="match status" value="1"/>
</dbReference>
<dbReference type="GO" id="GO:0016853">
    <property type="term" value="F:isomerase activity"/>
    <property type="evidence" value="ECO:0007669"/>
    <property type="project" value="UniProtKB-KW"/>
</dbReference>
<dbReference type="EMBL" id="JBJKFK010002417">
    <property type="protein sequence ID" value="KAL3311134.1"/>
    <property type="molecule type" value="Genomic_DNA"/>
</dbReference>
<dbReference type="EC" id="1.1.1.271" evidence="4"/>
<evidence type="ECO:0000259" key="9">
    <source>
        <dbReference type="Pfam" id="PF01370"/>
    </source>
</evidence>
<dbReference type="InterPro" id="IPR028614">
    <property type="entry name" value="GDP_fucose/colitose_synth"/>
</dbReference>
<dbReference type="GO" id="GO:0050577">
    <property type="term" value="F:GDP-L-fucose synthase activity"/>
    <property type="evidence" value="ECO:0007669"/>
    <property type="project" value="UniProtKB-EC"/>
</dbReference>
<comment type="similarity">
    <text evidence="3">Belongs to the NAD(P)-dependent epimerase/dehydratase family. Fucose synthase subfamily.</text>
</comment>
<keyword evidence="11" id="KW-1185">Reference proteome</keyword>
<keyword evidence="5" id="KW-0521">NADP</keyword>
<dbReference type="Proteomes" id="UP001626550">
    <property type="component" value="Unassembled WGS sequence"/>
</dbReference>
<dbReference type="PANTHER" id="PTHR43238:SF1">
    <property type="entry name" value="GDP-L-FUCOSE SYNTHASE"/>
    <property type="match status" value="1"/>
</dbReference>
<proteinExistence type="inferred from homology"/>
<evidence type="ECO:0000256" key="8">
    <source>
        <dbReference type="ARBA" id="ARBA00032995"/>
    </source>
</evidence>
<dbReference type="HAMAP" id="MF_00956">
    <property type="entry name" value="GDP_fucose_synth"/>
    <property type="match status" value="1"/>
</dbReference>
<reference evidence="10 11" key="1">
    <citation type="submission" date="2024-11" db="EMBL/GenBank/DDBJ databases">
        <title>Adaptive evolution of stress response genes in parasites aligns with host niche diversity.</title>
        <authorList>
            <person name="Hahn C."/>
            <person name="Resl P."/>
        </authorList>
    </citation>
    <scope>NUCLEOTIDE SEQUENCE [LARGE SCALE GENOMIC DNA]</scope>
    <source>
        <strain evidence="10">EGGRZ-B1_66</strain>
        <tissue evidence="10">Body</tissue>
    </source>
</reference>
<evidence type="ECO:0000256" key="6">
    <source>
        <dbReference type="ARBA" id="ARBA00023002"/>
    </source>
</evidence>
<accession>A0ABD2PUV8</accession>
<dbReference type="Pfam" id="PF01370">
    <property type="entry name" value="Epimerase"/>
    <property type="match status" value="1"/>
</dbReference>
<evidence type="ECO:0000313" key="10">
    <source>
        <dbReference type="EMBL" id="KAL3311134.1"/>
    </source>
</evidence>
<dbReference type="InterPro" id="IPR036291">
    <property type="entry name" value="NAD(P)-bd_dom_sf"/>
</dbReference>
<evidence type="ECO:0000256" key="7">
    <source>
        <dbReference type="ARBA" id="ARBA00023235"/>
    </source>
</evidence>
<comment type="pathway">
    <text evidence="2">Nucleotide-sugar biosynthesis; GDP-L-fucose biosynthesis via de novo pathway; GDP-L-fucose from GDP-alpha-D-mannose: step 2/2.</text>
</comment>
<name>A0ABD2PUV8_9PLAT</name>
<sequence length="324" mass="36459">MTTQDDYRPVVLVTGGTGLVGNGVRLALESEAGSKYRDFKFVYFGMHDCDLIDKQNTKQFFKKFSPKYVIHLAARVGGLFANMKDNHGFLMDNLNMNINVLEAAFECGVKRLVCCLTTCIFPDSIDYPISEDKLHLGPPHESNYGYSYAKRMLEVMCRSYNEKFGTEFVTFAPTNVFGPFDNYNLKSAHVLPALIHKAYLAKKQNEALEVAGSGKPLRQFIYSVDLGKLVLWMLLEYKGTNTIIFSVPESEEMSIAQVAQIVSEAMGLEAGIKITNKGADGQYKKTVSTNKLHSLYPDFKFTPFKEAVQQSCEWLSENYSMARI</sequence>
<organism evidence="10 11">
    <name type="scientific">Cichlidogyrus casuarinus</name>
    <dbReference type="NCBI Taxonomy" id="1844966"/>
    <lineage>
        <taxon>Eukaryota</taxon>
        <taxon>Metazoa</taxon>
        <taxon>Spiralia</taxon>
        <taxon>Lophotrochozoa</taxon>
        <taxon>Platyhelminthes</taxon>
        <taxon>Monogenea</taxon>
        <taxon>Monopisthocotylea</taxon>
        <taxon>Dactylogyridea</taxon>
        <taxon>Ancyrocephalidae</taxon>
        <taxon>Cichlidogyrus</taxon>
    </lineage>
</organism>
<dbReference type="InterPro" id="IPR001509">
    <property type="entry name" value="Epimerase_deHydtase"/>
</dbReference>
<gene>
    <name evidence="10" type="primary">TSTA3_1</name>
    <name evidence="10" type="ORF">Ciccas_010290</name>
</gene>
<protein>
    <recommendedName>
        <fullName evidence="4">GDP-L-fucose synthase</fullName>
        <ecNumber evidence="4">1.1.1.271</ecNumber>
    </recommendedName>
    <alternativeName>
        <fullName evidence="8">GDP-4-keto-6-deoxy-D-mannose-3,5-epimerase-4-reductase</fullName>
    </alternativeName>
</protein>
<evidence type="ECO:0000256" key="5">
    <source>
        <dbReference type="ARBA" id="ARBA00022857"/>
    </source>
</evidence>
<dbReference type="Gene3D" id="3.90.25.10">
    <property type="entry name" value="UDP-galactose 4-epimerase, domain 1"/>
    <property type="match status" value="1"/>
</dbReference>
<evidence type="ECO:0000256" key="1">
    <source>
        <dbReference type="ARBA" id="ARBA00002870"/>
    </source>
</evidence>
<comment type="caution">
    <text evidence="10">The sequence shown here is derived from an EMBL/GenBank/DDBJ whole genome shotgun (WGS) entry which is preliminary data.</text>
</comment>
<evidence type="ECO:0000256" key="2">
    <source>
        <dbReference type="ARBA" id="ARBA00004883"/>
    </source>
</evidence>
<dbReference type="Gene3D" id="3.40.50.720">
    <property type="entry name" value="NAD(P)-binding Rossmann-like Domain"/>
    <property type="match status" value="1"/>
</dbReference>
<comment type="function">
    <text evidence="1">Catalyzes the two-step NADP-dependent conversion of GDP-4-dehydro-6-deoxy-D-mannose to GDP-fucose, involving an epimerase and a reductase reaction.</text>
</comment>